<evidence type="ECO:0000256" key="1">
    <source>
        <dbReference type="ARBA" id="ARBA00001946"/>
    </source>
</evidence>
<dbReference type="CDD" id="cd18731">
    <property type="entry name" value="PIN_NgFitB-like"/>
    <property type="match status" value="1"/>
</dbReference>
<dbReference type="InterPro" id="IPR022907">
    <property type="entry name" value="VapC_family"/>
</dbReference>
<dbReference type="Proteomes" id="UP001229355">
    <property type="component" value="Chromosome 2"/>
</dbReference>
<comment type="similarity">
    <text evidence="7 8">Belongs to the PINc/VapC protein family.</text>
</comment>
<keyword evidence="2 8" id="KW-1277">Toxin-antitoxin system</keyword>
<accession>A0ABY8DGB7</accession>
<evidence type="ECO:0000256" key="5">
    <source>
        <dbReference type="ARBA" id="ARBA00022801"/>
    </source>
</evidence>
<keyword evidence="11" id="KW-1185">Reference proteome</keyword>
<keyword evidence="8" id="KW-0800">Toxin</keyword>
<dbReference type="SUPFAM" id="SSF88723">
    <property type="entry name" value="PIN domain-like"/>
    <property type="match status" value="1"/>
</dbReference>
<dbReference type="PANTHER" id="PTHR33653:SF1">
    <property type="entry name" value="RIBONUCLEASE VAPC2"/>
    <property type="match status" value="1"/>
</dbReference>
<evidence type="ECO:0000256" key="3">
    <source>
        <dbReference type="ARBA" id="ARBA00022722"/>
    </source>
</evidence>
<comment type="function">
    <text evidence="8">Toxic component of a toxin-antitoxin (TA) system. An RNase.</text>
</comment>
<evidence type="ECO:0000313" key="10">
    <source>
        <dbReference type="EMBL" id="WEX89940.1"/>
    </source>
</evidence>
<name>A0ABY8DGB7_9HYPH</name>
<keyword evidence="5 8" id="KW-0378">Hydrolase</keyword>
<dbReference type="InterPro" id="IPR002716">
    <property type="entry name" value="PIN_dom"/>
</dbReference>
<evidence type="ECO:0000313" key="11">
    <source>
        <dbReference type="Proteomes" id="UP001229355"/>
    </source>
</evidence>
<keyword evidence="6 8" id="KW-0460">Magnesium</keyword>
<feature type="domain" description="PIN" evidence="9">
    <location>
        <begin position="2"/>
        <end position="122"/>
    </location>
</feature>
<dbReference type="PANTHER" id="PTHR33653">
    <property type="entry name" value="RIBONUCLEASE VAPC2"/>
    <property type="match status" value="1"/>
</dbReference>
<feature type="binding site" evidence="8">
    <location>
        <position position="104"/>
    </location>
    <ligand>
        <name>Mg(2+)</name>
        <dbReference type="ChEBI" id="CHEBI:18420"/>
    </ligand>
</feature>
<dbReference type="InterPro" id="IPR029060">
    <property type="entry name" value="PIN-like_dom_sf"/>
</dbReference>
<evidence type="ECO:0000256" key="6">
    <source>
        <dbReference type="ARBA" id="ARBA00022842"/>
    </source>
</evidence>
<dbReference type="Gene3D" id="3.40.50.1010">
    <property type="entry name" value="5'-nuclease"/>
    <property type="match status" value="1"/>
</dbReference>
<keyword evidence="3 8" id="KW-0540">Nuclease</keyword>
<evidence type="ECO:0000259" key="9">
    <source>
        <dbReference type="Pfam" id="PF01850"/>
    </source>
</evidence>
<dbReference type="HAMAP" id="MF_00265">
    <property type="entry name" value="VapC_Nob1"/>
    <property type="match status" value="1"/>
</dbReference>
<organism evidence="10 11">
    <name type="scientific">Sinorhizobium garamanticum</name>
    <dbReference type="NCBI Taxonomy" id="680247"/>
    <lineage>
        <taxon>Bacteria</taxon>
        <taxon>Pseudomonadati</taxon>
        <taxon>Pseudomonadota</taxon>
        <taxon>Alphaproteobacteria</taxon>
        <taxon>Hyphomicrobiales</taxon>
        <taxon>Rhizobiaceae</taxon>
        <taxon>Sinorhizobium/Ensifer group</taxon>
        <taxon>Sinorhizobium</taxon>
    </lineage>
</organism>
<dbReference type="EMBL" id="CP120374">
    <property type="protein sequence ID" value="WEX89940.1"/>
    <property type="molecule type" value="Genomic_DNA"/>
</dbReference>
<gene>
    <name evidence="8" type="primary">vapC</name>
    <name evidence="10" type="ORF">PZN02_005277</name>
</gene>
<comment type="cofactor">
    <cofactor evidence="1 8">
        <name>Mg(2+)</name>
        <dbReference type="ChEBI" id="CHEBI:18420"/>
    </cofactor>
</comment>
<dbReference type="Pfam" id="PF01850">
    <property type="entry name" value="PIN"/>
    <property type="match status" value="1"/>
</dbReference>
<keyword evidence="4 8" id="KW-0479">Metal-binding</keyword>
<dbReference type="InterPro" id="IPR050556">
    <property type="entry name" value="Type_II_TA_system_RNase"/>
</dbReference>
<sequence>MIILDTNVLSELLTPAPSAAVEAWLAEQPPTAVFTTTVTEAEILYGLRLLPDGRRRRDLEAAIVPIFREDLAGRILPFDSEAADAYANLAVDRRKAGRPISQFDAQIAAIARSRGAALATRNVADFEGTGIAIINPWDHQLS</sequence>
<evidence type="ECO:0000256" key="7">
    <source>
        <dbReference type="ARBA" id="ARBA00038093"/>
    </source>
</evidence>
<feature type="binding site" evidence="8">
    <location>
        <position position="5"/>
    </location>
    <ligand>
        <name>Mg(2+)</name>
        <dbReference type="ChEBI" id="CHEBI:18420"/>
    </ligand>
</feature>
<dbReference type="EC" id="3.1.-.-" evidence="8"/>
<reference evidence="10 11" key="1">
    <citation type="submission" date="2023-03" db="EMBL/GenBank/DDBJ databases">
        <authorList>
            <person name="Kaur S."/>
            <person name="Espinosa-Saiz D."/>
            <person name="Velazquez E."/>
            <person name="Menendez E."/>
            <person name="diCenzo G.C."/>
        </authorList>
    </citation>
    <scope>NUCLEOTIDE SEQUENCE [LARGE SCALE GENOMIC DNA]</scope>
    <source>
        <strain evidence="10 11">LMG 24692</strain>
    </source>
</reference>
<dbReference type="RefSeq" id="WP_280661909.1">
    <property type="nucleotide sequence ID" value="NZ_CP120374.1"/>
</dbReference>
<evidence type="ECO:0000256" key="2">
    <source>
        <dbReference type="ARBA" id="ARBA00022649"/>
    </source>
</evidence>
<evidence type="ECO:0000256" key="8">
    <source>
        <dbReference type="HAMAP-Rule" id="MF_00265"/>
    </source>
</evidence>
<evidence type="ECO:0000256" key="4">
    <source>
        <dbReference type="ARBA" id="ARBA00022723"/>
    </source>
</evidence>
<protein>
    <recommendedName>
        <fullName evidence="8">Ribonuclease VapC</fullName>
        <shortName evidence="8">RNase VapC</shortName>
        <ecNumber evidence="8">3.1.-.-</ecNumber>
    </recommendedName>
    <alternativeName>
        <fullName evidence="8">Toxin VapC</fullName>
    </alternativeName>
</protein>
<proteinExistence type="inferred from homology"/>